<protein>
    <submittedName>
        <fullName evidence="2">Uncharacterized protein</fullName>
    </submittedName>
</protein>
<gene>
    <name evidence="2" type="ORF">JF888_07570</name>
</gene>
<proteinExistence type="predicted"/>
<comment type="caution">
    <text evidence="2">The sequence shown here is derived from an EMBL/GenBank/DDBJ whole genome shotgun (WGS) entry which is preliminary data.</text>
</comment>
<reference evidence="2 3" key="1">
    <citation type="submission" date="2020-10" db="EMBL/GenBank/DDBJ databases">
        <title>Ca. Dormibacterota MAGs.</title>
        <authorList>
            <person name="Montgomery K."/>
        </authorList>
    </citation>
    <scope>NUCLEOTIDE SEQUENCE [LARGE SCALE GENOMIC DNA]</scope>
    <source>
        <strain evidence="2">SC8811_S16_3</strain>
    </source>
</reference>
<dbReference type="AlphaFoldDB" id="A0A934NDD4"/>
<accession>A0A934NDD4</accession>
<dbReference type="Proteomes" id="UP000620075">
    <property type="component" value="Unassembled WGS sequence"/>
</dbReference>
<feature type="region of interest" description="Disordered" evidence="1">
    <location>
        <begin position="63"/>
        <end position="85"/>
    </location>
</feature>
<evidence type="ECO:0000313" key="3">
    <source>
        <dbReference type="Proteomes" id="UP000620075"/>
    </source>
</evidence>
<evidence type="ECO:0000313" key="2">
    <source>
        <dbReference type="EMBL" id="MBJ7603033.1"/>
    </source>
</evidence>
<evidence type="ECO:0000256" key="1">
    <source>
        <dbReference type="SAM" id="MobiDB-lite"/>
    </source>
</evidence>
<feature type="compositionally biased region" description="Basic and acidic residues" evidence="1">
    <location>
        <begin position="71"/>
        <end position="85"/>
    </location>
</feature>
<name>A0A934NDD4_9BACT</name>
<dbReference type="EMBL" id="JAEKNQ010000030">
    <property type="protein sequence ID" value="MBJ7603033.1"/>
    <property type="molecule type" value="Genomic_DNA"/>
</dbReference>
<organism evidence="2 3">
    <name type="scientific">Candidatus Dormiibacter inghamiae</name>
    <dbReference type="NCBI Taxonomy" id="3127013"/>
    <lineage>
        <taxon>Bacteria</taxon>
        <taxon>Bacillati</taxon>
        <taxon>Candidatus Dormiibacterota</taxon>
        <taxon>Candidatus Dormibacteria</taxon>
        <taxon>Candidatus Dormibacterales</taxon>
        <taxon>Candidatus Dormibacteraceae</taxon>
        <taxon>Candidatus Dormiibacter</taxon>
    </lineage>
</organism>
<sequence>MRPPRFVTGKPQGSIRVLSEGERGHLGHVVRADLAGFLVDCAAESKYVREAPAVGSLMLSRVAQWPPPESHQQRPDRDLNRDRDL</sequence>